<feature type="transmembrane region" description="Helical" evidence="11">
    <location>
        <begin position="192"/>
        <end position="213"/>
    </location>
</feature>
<dbReference type="SUPFAM" id="SSF81321">
    <property type="entry name" value="Family A G protein-coupled receptor-like"/>
    <property type="match status" value="1"/>
</dbReference>
<keyword evidence="6 11" id="KW-0472">Membrane</keyword>
<dbReference type="CDD" id="cd00637">
    <property type="entry name" value="7tm_classA_rhodopsin-like"/>
    <property type="match status" value="1"/>
</dbReference>
<organism evidence="13 14">
    <name type="scientific">Porites evermanni</name>
    <dbReference type="NCBI Taxonomy" id="104178"/>
    <lineage>
        <taxon>Eukaryota</taxon>
        <taxon>Metazoa</taxon>
        <taxon>Cnidaria</taxon>
        <taxon>Anthozoa</taxon>
        <taxon>Hexacorallia</taxon>
        <taxon>Scleractinia</taxon>
        <taxon>Fungiina</taxon>
        <taxon>Poritidae</taxon>
        <taxon>Porites</taxon>
    </lineage>
</organism>
<evidence type="ECO:0000256" key="2">
    <source>
        <dbReference type="ARBA" id="ARBA00022475"/>
    </source>
</evidence>
<dbReference type="Proteomes" id="UP001159427">
    <property type="component" value="Unassembled WGS sequence"/>
</dbReference>
<accession>A0ABN8LH06</accession>
<comment type="subcellular location">
    <subcellularLocation>
        <location evidence="1">Cell membrane</location>
        <topology evidence="1">Multi-pass membrane protein</topology>
    </subcellularLocation>
</comment>
<comment type="similarity">
    <text evidence="9">Belongs to the G-protein coupled receptor 1 family.</text>
</comment>
<feature type="transmembrane region" description="Helical" evidence="11">
    <location>
        <begin position="149"/>
        <end position="172"/>
    </location>
</feature>
<keyword evidence="7 9" id="KW-0675">Receptor</keyword>
<comment type="caution">
    <text evidence="13">The sequence shown here is derived from an EMBL/GenBank/DDBJ whole genome shotgun (WGS) entry which is preliminary data.</text>
</comment>
<reference evidence="13 14" key="1">
    <citation type="submission" date="2022-05" db="EMBL/GenBank/DDBJ databases">
        <authorList>
            <consortium name="Genoscope - CEA"/>
            <person name="William W."/>
        </authorList>
    </citation>
    <scope>NUCLEOTIDE SEQUENCE [LARGE SCALE GENOMIC DNA]</scope>
</reference>
<dbReference type="Gene3D" id="1.20.1070.10">
    <property type="entry name" value="Rhodopsin 7-helix transmembrane proteins"/>
    <property type="match status" value="1"/>
</dbReference>
<feature type="transmembrane region" description="Helical" evidence="11">
    <location>
        <begin position="288"/>
        <end position="306"/>
    </location>
</feature>
<keyword evidence="5 9" id="KW-0297">G-protein coupled receptor</keyword>
<keyword evidence="8 9" id="KW-0807">Transducer</keyword>
<feature type="transmembrane region" description="Helical" evidence="11">
    <location>
        <begin position="106"/>
        <end position="128"/>
    </location>
</feature>
<evidence type="ECO:0000256" key="10">
    <source>
        <dbReference type="SAM" id="MobiDB-lite"/>
    </source>
</evidence>
<feature type="region of interest" description="Disordered" evidence="10">
    <location>
        <begin position="1"/>
        <end position="23"/>
    </location>
</feature>
<dbReference type="InterPro" id="IPR050569">
    <property type="entry name" value="TAAR"/>
</dbReference>
<feature type="transmembrane region" description="Helical" evidence="11">
    <location>
        <begin position="249"/>
        <end position="268"/>
    </location>
</feature>
<dbReference type="PANTHER" id="PTHR24249">
    <property type="entry name" value="HISTAMINE RECEPTOR-RELATED G-PROTEIN COUPLED RECEPTOR"/>
    <property type="match status" value="1"/>
</dbReference>
<dbReference type="InterPro" id="IPR000276">
    <property type="entry name" value="GPCR_Rhodpsn"/>
</dbReference>
<evidence type="ECO:0000256" key="11">
    <source>
        <dbReference type="SAM" id="Phobius"/>
    </source>
</evidence>
<dbReference type="PRINTS" id="PR00237">
    <property type="entry name" value="GPCRRHODOPSN"/>
</dbReference>
<dbReference type="InterPro" id="IPR017452">
    <property type="entry name" value="GPCR_Rhodpsn_7TM"/>
</dbReference>
<evidence type="ECO:0000256" key="5">
    <source>
        <dbReference type="ARBA" id="ARBA00023040"/>
    </source>
</evidence>
<keyword evidence="4 11" id="KW-1133">Transmembrane helix</keyword>
<keyword evidence="3 9" id="KW-0812">Transmembrane</keyword>
<feature type="transmembrane region" description="Helical" evidence="11">
    <location>
        <begin position="72"/>
        <end position="94"/>
    </location>
</feature>
<feature type="domain" description="G-protein coupled receptors family 1 profile" evidence="12">
    <location>
        <begin position="52"/>
        <end position="304"/>
    </location>
</feature>
<proteinExistence type="inferred from homology"/>
<dbReference type="PROSITE" id="PS50262">
    <property type="entry name" value="G_PROTEIN_RECEP_F1_2"/>
    <property type="match status" value="1"/>
</dbReference>
<feature type="transmembrane region" description="Helical" evidence="11">
    <location>
        <begin position="38"/>
        <end position="60"/>
    </location>
</feature>
<evidence type="ECO:0000256" key="4">
    <source>
        <dbReference type="ARBA" id="ARBA00022989"/>
    </source>
</evidence>
<evidence type="ECO:0000256" key="7">
    <source>
        <dbReference type="ARBA" id="ARBA00023170"/>
    </source>
</evidence>
<name>A0ABN8LH06_9CNID</name>
<keyword evidence="2" id="KW-1003">Cell membrane</keyword>
<evidence type="ECO:0000256" key="3">
    <source>
        <dbReference type="ARBA" id="ARBA00022692"/>
    </source>
</evidence>
<evidence type="ECO:0000256" key="8">
    <source>
        <dbReference type="ARBA" id="ARBA00023224"/>
    </source>
</evidence>
<gene>
    <name evidence="13" type="ORF">PEVE_00006218</name>
</gene>
<evidence type="ECO:0000256" key="1">
    <source>
        <dbReference type="ARBA" id="ARBA00004651"/>
    </source>
</evidence>
<keyword evidence="14" id="KW-1185">Reference proteome</keyword>
<evidence type="ECO:0000313" key="13">
    <source>
        <dbReference type="EMBL" id="CAH3014756.1"/>
    </source>
</evidence>
<evidence type="ECO:0000256" key="9">
    <source>
        <dbReference type="RuleBase" id="RU000688"/>
    </source>
</evidence>
<sequence>MREISDTTSNTLNKSVGANNGSNNSEVDPDLRFLTLPLVLVFAFIGILIAAVNSLVIFLMYKKKTLRTPTNVFLTSLAVSDLISGVVGIPLFFVCSTVERGFYSCVTSAIFIRFTAISSVCHVLLIAYDRYIHIVHPLQHTYVITKRRAIGAIVFAWLFSFAASVIQLSWYGLNESDLRDYDATTENIDLQYSRACLVLFFGIPLFLMCFIYGRIFYISFTHMENDRRLTNALQQPRCLRRREWRGSSVLLMMVVIFTGCWLPFFLQMLNDHKESSLLSPMPLWARRLLVILRFIPPFSNPLLCTLSKHDFRSVFKTAVFQKILMGLSMEVAEQITLNTRASQSMHIETTRFRSVSSAMNSH</sequence>
<dbReference type="EMBL" id="CALNXI010000014">
    <property type="protein sequence ID" value="CAH3014756.1"/>
    <property type="molecule type" value="Genomic_DNA"/>
</dbReference>
<evidence type="ECO:0000313" key="14">
    <source>
        <dbReference type="Proteomes" id="UP001159427"/>
    </source>
</evidence>
<dbReference type="PANTHER" id="PTHR24249:SF372">
    <property type="entry name" value="G-PROTEIN COUPLED RECEPTORS FAMILY 1 PROFILE DOMAIN-CONTAINING PROTEIN"/>
    <property type="match status" value="1"/>
</dbReference>
<evidence type="ECO:0000256" key="6">
    <source>
        <dbReference type="ARBA" id="ARBA00023136"/>
    </source>
</evidence>
<protein>
    <recommendedName>
        <fullName evidence="12">G-protein coupled receptors family 1 profile domain-containing protein</fullName>
    </recommendedName>
</protein>
<evidence type="ECO:0000259" key="12">
    <source>
        <dbReference type="PROSITE" id="PS50262"/>
    </source>
</evidence>
<dbReference type="Pfam" id="PF00001">
    <property type="entry name" value="7tm_1"/>
    <property type="match status" value="1"/>
</dbReference>
<dbReference type="PROSITE" id="PS00237">
    <property type="entry name" value="G_PROTEIN_RECEP_F1_1"/>
    <property type="match status" value="1"/>
</dbReference>